<feature type="compositionally biased region" description="Basic residues" evidence="1">
    <location>
        <begin position="946"/>
        <end position="956"/>
    </location>
</feature>
<reference evidence="3 4" key="2">
    <citation type="submission" date="2024-05" db="EMBL/GenBank/DDBJ databases">
        <authorList>
            <person name="Chen Y."/>
            <person name="Shah S."/>
            <person name="Dougan E. K."/>
            <person name="Thang M."/>
            <person name="Chan C."/>
        </authorList>
    </citation>
    <scope>NUCLEOTIDE SEQUENCE [LARGE SCALE GENOMIC DNA]</scope>
</reference>
<protein>
    <submittedName>
        <fullName evidence="2">Uncharacterized protein</fullName>
    </submittedName>
</protein>
<feature type="region of interest" description="Disordered" evidence="1">
    <location>
        <begin position="533"/>
        <end position="555"/>
    </location>
</feature>
<dbReference type="Proteomes" id="UP001152797">
    <property type="component" value="Unassembled WGS sequence"/>
</dbReference>
<feature type="compositionally biased region" description="Low complexity" evidence="1">
    <location>
        <begin position="916"/>
        <end position="925"/>
    </location>
</feature>
<dbReference type="EMBL" id="CAMXCT010006817">
    <property type="protein sequence ID" value="CAI4020530.1"/>
    <property type="molecule type" value="Genomic_DNA"/>
</dbReference>
<organism evidence="2">
    <name type="scientific">Cladocopium goreaui</name>
    <dbReference type="NCBI Taxonomy" id="2562237"/>
    <lineage>
        <taxon>Eukaryota</taxon>
        <taxon>Sar</taxon>
        <taxon>Alveolata</taxon>
        <taxon>Dinophyceae</taxon>
        <taxon>Suessiales</taxon>
        <taxon>Symbiodiniaceae</taxon>
        <taxon>Cladocopium</taxon>
    </lineage>
</organism>
<reference evidence="2" key="1">
    <citation type="submission" date="2022-10" db="EMBL/GenBank/DDBJ databases">
        <authorList>
            <person name="Chen Y."/>
            <person name="Dougan E. K."/>
            <person name="Chan C."/>
            <person name="Rhodes N."/>
            <person name="Thang M."/>
        </authorList>
    </citation>
    <scope>NUCLEOTIDE SEQUENCE</scope>
</reference>
<dbReference type="EMBL" id="CAMXCT030006817">
    <property type="protein sequence ID" value="CAL4807842.1"/>
    <property type="molecule type" value="Genomic_DNA"/>
</dbReference>
<name>A0A9P1M6N3_9DINO</name>
<evidence type="ECO:0000313" key="3">
    <source>
        <dbReference type="EMBL" id="CAL4807842.1"/>
    </source>
</evidence>
<comment type="caution">
    <text evidence="2">The sequence shown here is derived from an EMBL/GenBank/DDBJ whole genome shotgun (WGS) entry which is preliminary data.</text>
</comment>
<gene>
    <name evidence="2" type="ORF">C1SCF055_LOCUS44942</name>
</gene>
<dbReference type="EMBL" id="CAMXCT020006817">
    <property type="protein sequence ID" value="CAL1173905.1"/>
    <property type="molecule type" value="Genomic_DNA"/>
</dbReference>
<proteinExistence type="predicted"/>
<feature type="compositionally biased region" description="Basic and acidic residues" evidence="1">
    <location>
        <begin position="906"/>
        <end position="915"/>
    </location>
</feature>
<evidence type="ECO:0000313" key="4">
    <source>
        <dbReference type="Proteomes" id="UP001152797"/>
    </source>
</evidence>
<accession>A0A9P1M6N3</accession>
<feature type="compositionally biased region" description="Low complexity" evidence="1">
    <location>
        <begin position="535"/>
        <end position="553"/>
    </location>
</feature>
<dbReference type="OrthoDB" id="419143at2759"/>
<feature type="region of interest" description="Disordered" evidence="1">
    <location>
        <begin position="901"/>
        <end position="967"/>
    </location>
</feature>
<evidence type="ECO:0000313" key="2">
    <source>
        <dbReference type="EMBL" id="CAI4020530.1"/>
    </source>
</evidence>
<sequence>MALGGPSSGPRFPWETNPFLRDVLGPPEVPWLKPPAMMRSMNYVPSTLQPVRAKMTVPERKAQVRHTVHQHVSQAADQARSSLLLKWAELFMIMPEDTLPGKMLLECADDELKVMTTLNDLFVTKATSTLRTRVGSLGMYYAWLLHTYPDEPVYPLTESKLYAYACECRQMGQSASRVDTLLGTLKYVGEAFKFPGAIDSAGSERVKGASHQMILTRQPRSRADMLVPTMLCWLEIACFSVADDYDRMIAGLCLFCCYGRLRCSDANRTRHGTLIGRFFEGALSRTKTAKSKEKATSFIPLIVPSFGLLGKPWFLEFVKARSNLGLRDIPSLESQAHDLDFVLVPEKGSLGYETQNPIGSVELTDRLLSLLGSGFSQDDLYGIRSHSLKATLLAWMNTWGCDLTTSELLGYHVNKEHSSALNYIRDCLSEPIRRLVDMMKQVHDGVYVPGAARDSLFPPALQRKPLTRQFLEKTGLDVLDAARIFQEDAWFPTTAAMREADGRFVVLKSQTPFPDVGLVEYLKPTEEFPLRGLASSDDLVSDDSSSSDSSDSTAKSDCEFSHAYIDAYHEGSAGGLRGRAIPAEKSAMVPRGKSTESAARFDQVNMLDSSAVFESRAEQIGVLPDELRRIKEANVNTFGKFAFAANYTPGQADEQPLMLLISRVCDADPPPSERVPLVRRLFYESYTLANADLRSRIEQREGDPPRCLAQAERASRYADQVARLSGLDLTGELEPSHGLIDVVFQMVEENQMRYIRWEQCTKRDQELMGIKVDPTWKPDSQGIIRQVKVESEIKADTSSDLRLRYALQRRSLAIDQSRLCNYDKLEKWSNILLEAYSKTPIAGYQKVSIEQIQQADLELWKLVIKQTRAGIRPVGGKMPVEEAVESIINLPEVRLHLQPLPAGTKRKLEMDDDTKPSQPKSKSSSADTERLKKTIENLQGQVRNMQKGRGKGKSSGRKGNQSSRSMIRMPVELIGQNAMTKDNEPICFSFNLRGCKNASAGGKCEKGVVLFLHCAPPCGTASRARERKLSWRLRAAGVREPKPLRSGLHPEGLPHLRSTDLKRVQTANAIYRNICILLRAAHEAGKQPRGNRFPEVLPEFREVCELSFTLPRTKPVPRKLQSHECDLLGVQGGAKLLTCVQAGSVSDVSKNADETPRSCKVGIYRTPDEFVEAALRLSHPFDGSSYVDDAVKRNIFELYTLGAKGVKDKRLQAFAYYKRRQLELQSRENALHAMLEPARANIVKDKRFLLFSEMAKDAGVVDDSLLEDLLAGFSLIGQSGCSSLFLEEDTLPAMSREQLVKSSRWSRKMVAAKGMDSHAEGLNVVEETWATTMDEVQRGWLQGPFSQDEIRQRLGPLFVASPRFGLMQGEKCRPIDDMSISLVNAAFAAAYKLDLDGVDGISVMARTMIEAVADDGTVELELSDGSVMKGYLHPSFSVASARQLAGRTLDLEAAYKQLLVRESSLWCSALQVRRPSGSNAYFISQVLPFGASASVYAFNRVSRALHCVGTRLFSLVWSNYYDDFPQLDVAMAGEDATTTAEGLMDLLGWRYSKKENKRLPMSLSFSALGVVFDFQAAQEGKVIVRNKESRAEQIYEEITKILQLGTFTSAQAASLRGKLQFAESQTFSRAVALHMRECHARANQAGPSPSLNPGIVSELEWAKAFVLGAHPRVLCAHSSENKVVIFTGAFLAEDDTLAGIGMVAYAVRQGRVAKKFYMSERVPPDVLKIVTIKCGPWTTASVPAWMHWRTHVEELKAMSAAVCAICHIRIIGELFSLCPVSATRQACNWLK</sequence>
<evidence type="ECO:0000256" key="1">
    <source>
        <dbReference type="SAM" id="MobiDB-lite"/>
    </source>
</evidence>
<keyword evidence="4" id="KW-1185">Reference proteome</keyword>